<dbReference type="EMBL" id="JBJUIK010000001">
    <property type="protein sequence ID" value="KAL3537601.1"/>
    <property type="molecule type" value="Genomic_DNA"/>
</dbReference>
<keyword evidence="2" id="KW-1185">Reference proteome</keyword>
<dbReference type="Proteomes" id="UP001630127">
    <property type="component" value="Unassembled WGS sequence"/>
</dbReference>
<evidence type="ECO:0000313" key="1">
    <source>
        <dbReference type="EMBL" id="KAL3537601.1"/>
    </source>
</evidence>
<organism evidence="1 2">
    <name type="scientific">Cinchona calisaya</name>
    <dbReference type="NCBI Taxonomy" id="153742"/>
    <lineage>
        <taxon>Eukaryota</taxon>
        <taxon>Viridiplantae</taxon>
        <taxon>Streptophyta</taxon>
        <taxon>Embryophyta</taxon>
        <taxon>Tracheophyta</taxon>
        <taxon>Spermatophyta</taxon>
        <taxon>Magnoliopsida</taxon>
        <taxon>eudicotyledons</taxon>
        <taxon>Gunneridae</taxon>
        <taxon>Pentapetalae</taxon>
        <taxon>asterids</taxon>
        <taxon>lamiids</taxon>
        <taxon>Gentianales</taxon>
        <taxon>Rubiaceae</taxon>
        <taxon>Cinchonoideae</taxon>
        <taxon>Cinchoneae</taxon>
        <taxon>Cinchona</taxon>
    </lineage>
</organism>
<evidence type="ECO:0000313" key="2">
    <source>
        <dbReference type="Proteomes" id="UP001630127"/>
    </source>
</evidence>
<sequence length="167" mass="18933">MDRTQGIRDLQDLADNLWYKMGTYNLYFLVSDGDLDGGLQILNGDIDVMDMCAMHVGKQTIKLYIDYLVGNVSLANVEVFNDMEMDMDAILEESTDGEDNESGSDDARSISTENMLYFNDGYNSDDECTAMRKLKAKSLLLLDLQILKDRLLEIMMRIITQAVMLIT</sequence>
<gene>
    <name evidence="1" type="ORF">ACH5RR_000967</name>
</gene>
<accession>A0ABD3B2B4</accession>
<reference evidence="1 2" key="1">
    <citation type="submission" date="2024-11" db="EMBL/GenBank/DDBJ databases">
        <title>A near-complete genome assembly of Cinchona calisaya.</title>
        <authorList>
            <person name="Lian D.C."/>
            <person name="Zhao X.W."/>
            <person name="Wei L."/>
        </authorList>
    </citation>
    <scope>NUCLEOTIDE SEQUENCE [LARGE SCALE GENOMIC DNA]</scope>
    <source>
        <tissue evidence="1">Nenye</tissue>
    </source>
</reference>
<comment type="caution">
    <text evidence="1">The sequence shown here is derived from an EMBL/GenBank/DDBJ whole genome shotgun (WGS) entry which is preliminary data.</text>
</comment>
<protein>
    <submittedName>
        <fullName evidence="1">Uncharacterized protein</fullName>
    </submittedName>
</protein>
<name>A0ABD3B2B4_9GENT</name>
<dbReference type="AlphaFoldDB" id="A0ABD3B2B4"/>
<proteinExistence type="predicted"/>